<dbReference type="Proteomes" id="UP001163321">
    <property type="component" value="Chromosome 3"/>
</dbReference>
<organism evidence="1 2">
    <name type="scientific">Peronosclerospora sorghi</name>
    <dbReference type="NCBI Taxonomy" id="230839"/>
    <lineage>
        <taxon>Eukaryota</taxon>
        <taxon>Sar</taxon>
        <taxon>Stramenopiles</taxon>
        <taxon>Oomycota</taxon>
        <taxon>Peronosporomycetes</taxon>
        <taxon>Peronosporales</taxon>
        <taxon>Peronosporaceae</taxon>
        <taxon>Peronosclerospora</taxon>
    </lineage>
</organism>
<dbReference type="EMBL" id="CM047582">
    <property type="protein sequence ID" value="KAI9915734.1"/>
    <property type="molecule type" value="Genomic_DNA"/>
</dbReference>
<sequence length="95" mass="10566">MSIALNVTSRALKPEEYDNAVGFHVHNVIDSDVTAIWGRFQVLVRAHIFRLERGDCADFWLLSDKETSCPNFILHMYGPIDAGGCQNMTAPGNSI</sequence>
<accession>A0ACC0WAF9</accession>
<comment type="caution">
    <text evidence="1">The sequence shown here is derived from an EMBL/GenBank/DDBJ whole genome shotgun (WGS) entry which is preliminary data.</text>
</comment>
<name>A0ACC0WAF9_9STRA</name>
<reference evidence="1 2" key="1">
    <citation type="journal article" date="2022" name="bioRxiv">
        <title>The genome of the oomycete Peronosclerospora sorghi, a cosmopolitan pathogen of maize and sorghum, is inflated with dispersed pseudogenes.</title>
        <authorList>
            <person name="Fletcher K."/>
            <person name="Martin F."/>
            <person name="Isakeit T."/>
            <person name="Cavanaugh K."/>
            <person name="Magill C."/>
            <person name="Michelmore R."/>
        </authorList>
    </citation>
    <scope>NUCLEOTIDE SEQUENCE [LARGE SCALE GENOMIC DNA]</scope>
    <source>
        <strain evidence="1">P6</strain>
    </source>
</reference>
<gene>
    <name evidence="1" type="ORF">PsorP6_007933</name>
</gene>
<evidence type="ECO:0000313" key="1">
    <source>
        <dbReference type="EMBL" id="KAI9915734.1"/>
    </source>
</evidence>
<proteinExistence type="predicted"/>
<keyword evidence="2" id="KW-1185">Reference proteome</keyword>
<evidence type="ECO:0000313" key="2">
    <source>
        <dbReference type="Proteomes" id="UP001163321"/>
    </source>
</evidence>
<protein>
    <submittedName>
        <fullName evidence="1">Uncharacterized protein</fullName>
    </submittedName>
</protein>